<organism evidence="2 3">
    <name type="scientific">Halorubellus litoreus</name>
    <dbReference type="NCBI Taxonomy" id="755308"/>
    <lineage>
        <taxon>Archaea</taxon>
        <taxon>Methanobacteriati</taxon>
        <taxon>Methanobacteriota</taxon>
        <taxon>Stenosarchaea group</taxon>
        <taxon>Halobacteria</taxon>
        <taxon>Halobacteriales</taxon>
        <taxon>Halorubellaceae</taxon>
        <taxon>Halorubellus</taxon>
    </lineage>
</organism>
<accession>A0ABD5VI82</accession>
<evidence type="ECO:0000313" key="3">
    <source>
        <dbReference type="Proteomes" id="UP001596395"/>
    </source>
</evidence>
<evidence type="ECO:0000256" key="1">
    <source>
        <dbReference type="SAM" id="MobiDB-lite"/>
    </source>
</evidence>
<evidence type="ECO:0000313" key="2">
    <source>
        <dbReference type="EMBL" id="MFC6955114.1"/>
    </source>
</evidence>
<dbReference type="AlphaFoldDB" id="A0ABD5VI82"/>
<protein>
    <recommendedName>
        <fullName evidence="4">Transposase</fullName>
    </recommendedName>
</protein>
<keyword evidence="3" id="KW-1185">Reference proteome</keyword>
<reference evidence="2 3" key="1">
    <citation type="journal article" date="2019" name="Int. J. Syst. Evol. Microbiol.">
        <title>The Global Catalogue of Microorganisms (GCM) 10K type strain sequencing project: providing services to taxonomists for standard genome sequencing and annotation.</title>
        <authorList>
            <consortium name="The Broad Institute Genomics Platform"/>
            <consortium name="The Broad Institute Genome Sequencing Center for Infectious Disease"/>
            <person name="Wu L."/>
            <person name="Ma J."/>
        </authorList>
    </citation>
    <scope>NUCLEOTIDE SEQUENCE [LARGE SCALE GENOMIC DNA]</scope>
    <source>
        <strain evidence="2 3">GX26</strain>
    </source>
</reference>
<dbReference type="RefSeq" id="WP_336352051.1">
    <property type="nucleotide sequence ID" value="NZ_JAZAQL010000005.1"/>
</dbReference>
<sequence>MDGQFASVGSSRHCERAPVAARATGTRGSGEDVGEKLVAFMDEHRDVPVEWSHERAGFDLGDTTEMDYL</sequence>
<dbReference type="Proteomes" id="UP001596395">
    <property type="component" value="Unassembled WGS sequence"/>
</dbReference>
<proteinExistence type="predicted"/>
<evidence type="ECO:0008006" key="4">
    <source>
        <dbReference type="Google" id="ProtNLM"/>
    </source>
</evidence>
<gene>
    <name evidence="2" type="ORF">ACFQGB_19810</name>
</gene>
<comment type="caution">
    <text evidence="2">The sequence shown here is derived from an EMBL/GenBank/DDBJ whole genome shotgun (WGS) entry which is preliminary data.</text>
</comment>
<feature type="region of interest" description="Disordered" evidence="1">
    <location>
        <begin position="1"/>
        <end position="31"/>
    </location>
</feature>
<dbReference type="EMBL" id="JBHSXN010000005">
    <property type="protein sequence ID" value="MFC6955114.1"/>
    <property type="molecule type" value="Genomic_DNA"/>
</dbReference>
<name>A0ABD5VI82_9EURY</name>